<sequence>EPGAPVARLHRLRFADGEPIALEWTVSPLGLLADPQQVGASFYEALRAVGHVPVRASQHITAVTIGGQWSRMLKVQEGHAALDIHRVAELADGTPVEWTHSIFRGDAYDFVVDLSFRE</sequence>
<dbReference type="Proteomes" id="UP001201701">
    <property type="component" value="Unassembled WGS sequence"/>
</dbReference>
<evidence type="ECO:0000313" key="2">
    <source>
        <dbReference type="EMBL" id="MCG7509427.1"/>
    </source>
</evidence>
<dbReference type="SUPFAM" id="SSF64288">
    <property type="entry name" value="Chorismate lyase-like"/>
    <property type="match status" value="1"/>
</dbReference>
<dbReference type="PANTHER" id="PTHR44846">
    <property type="entry name" value="MANNOSYL-D-GLYCERATE TRANSPORT/METABOLISM SYSTEM REPRESSOR MNGR-RELATED"/>
    <property type="match status" value="1"/>
</dbReference>
<dbReference type="RefSeq" id="WP_239370887.1">
    <property type="nucleotide sequence ID" value="NZ_JAKREW010000124.1"/>
</dbReference>
<name>A0ABS9QPP6_9HYPH</name>
<dbReference type="InterPro" id="IPR050679">
    <property type="entry name" value="Bact_HTH_transcr_reg"/>
</dbReference>
<evidence type="ECO:0000259" key="1">
    <source>
        <dbReference type="SMART" id="SM00866"/>
    </source>
</evidence>
<dbReference type="InterPro" id="IPR011663">
    <property type="entry name" value="UTRA"/>
</dbReference>
<dbReference type="InterPro" id="IPR028978">
    <property type="entry name" value="Chorismate_lyase_/UTRA_dom_sf"/>
</dbReference>
<keyword evidence="3" id="KW-1185">Reference proteome</keyword>
<evidence type="ECO:0000313" key="3">
    <source>
        <dbReference type="Proteomes" id="UP001201701"/>
    </source>
</evidence>
<proteinExistence type="predicted"/>
<dbReference type="Gene3D" id="3.40.1410.10">
    <property type="entry name" value="Chorismate lyase-like"/>
    <property type="match status" value="1"/>
</dbReference>
<dbReference type="Pfam" id="PF07702">
    <property type="entry name" value="UTRA"/>
    <property type="match status" value="1"/>
</dbReference>
<gene>
    <name evidence="2" type="ORF">L4923_30835</name>
</gene>
<dbReference type="EMBL" id="JAKREW010000124">
    <property type="protein sequence ID" value="MCG7509427.1"/>
    <property type="molecule type" value="Genomic_DNA"/>
</dbReference>
<dbReference type="PANTHER" id="PTHR44846:SF1">
    <property type="entry name" value="MANNOSYL-D-GLYCERATE TRANSPORT_METABOLISM SYSTEM REPRESSOR MNGR-RELATED"/>
    <property type="match status" value="1"/>
</dbReference>
<feature type="domain" description="UbiC transcription regulator-associated" evidence="1">
    <location>
        <begin position="1"/>
        <end position="109"/>
    </location>
</feature>
<accession>A0ABS9QPP6</accession>
<reference evidence="2 3" key="1">
    <citation type="submission" date="2022-02" db="EMBL/GenBank/DDBJ databases">
        <title>Draft genome sequence of Mezorhizobium retamae strain IRAMC:0171 isolated from Retama raetam nodules.</title>
        <authorList>
            <person name="Bengaied R."/>
            <person name="Sbissi I."/>
            <person name="Huber K."/>
            <person name="Ghodbane F."/>
            <person name="Nouioui I."/>
            <person name="Tarhouni M."/>
            <person name="Gtari M."/>
        </authorList>
    </citation>
    <scope>NUCLEOTIDE SEQUENCE [LARGE SCALE GENOMIC DNA]</scope>
    <source>
        <strain evidence="2 3">IRAMC:0171</strain>
    </source>
</reference>
<feature type="non-terminal residue" evidence="2">
    <location>
        <position position="1"/>
    </location>
</feature>
<protein>
    <submittedName>
        <fullName evidence="2">GntR family transcriptional regulator</fullName>
    </submittedName>
</protein>
<dbReference type="SMART" id="SM00866">
    <property type="entry name" value="UTRA"/>
    <property type="match status" value="1"/>
</dbReference>
<organism evidence="2 3">
    <name type="scientific">Mesorhizobium retamae</name>
    <dbReference type="NCBI Taxonomy" id="2912854"/>
    <lineage>
        <taxon>Bacteria</taxon>
        <taxon>Pseudomonadati</taxon>
        <taxon>Pseudomonadota</taxon>
        <taxon>Alphaproteobacteria</taxon>
        <taxon>Hyphomicrobiales</taxon>
        <taxon>Phyllobacteriaceae</taxon>
        <taxon>Mesorhizobium</taxon>
    </lineage>
</organism>
<comment type="caution">
    <text evidence="2">The sequence shown here is derived from an EMBL/GenBank/DDBJ whole genome shotgun (WGS) entry which is preliminary data.</text>
</comment>